<accession>X1ANM8</accession>
<dbReference type="AlphaFoldDB" id="X1ANM8"/>
<comment type="caution">
    <text evidence="1">The sequence shown here is derived from an EMBL/GenBank/DDBJ whole genome shotgun (WGS) entry which is preliminary data.</text>
</comment>
<protein>
    <submittedName>
        <fullName evidence="1">Uncharacterized protein</fullName>
    </submittedName>
</protein>
<name>X1ANM8_9ZZZZ</name>
<proteinExistence type="predicted"/>
<reference evidence="1" key="1">
    <citation type="journal article" date="2014" name="Front. Microbiol.">
        <title>High frequency of phylogenetically diverse reductive dehalogenase-homologous genes in deep subseafloor sedimentary metagenomes.</title>
        <authorList>
            <person name="Kawai M."/>
            <person name="Futagami T."/>
            <person name="Toyoda A."/>
            <person name="Takaki Y."/>
            <person name="Nishi S."/>
            <person name="Hori S."/>
            <person name="Arai W."/>
            <person name="Tsubouchi T."/>
            <person name="Morono Y."/>
            <person name="Uchiyama I."/>
            <person name="Ito T."/>
            <person name="Fujiyama A."/>
            <person name="Inagaki F."/>
            <person name="Takami H."/>
        </authorList>
    </citation>
    <scope>NUCLEOTIDE SEQUENCE</scope>
    <source>
        <strain evidence="1">Expedition CK06-06</strain>
    </source>
</reference>
<sequence>MLERNGISADFVDLRSLVDKQLTLSENIALISEAVHTSLRVEHYPSEKELLKEQSDMWTTYMRENHLTHYVAYKRDGKTISDKVGKPIHGFLLLEYIKNN</sequence>
<dbReference type="EMBL" id="BART01001915">
    <property type="protein sequence ID" value="GAG73928.1"/>
    <property type="molecule type" value="Genomic_DNA"/>
</dbReference>
<evidence type="ECO:0000313" key="1">
    <source>
        <dbReference type="EMBL" id="GAG73928.1"/>
    </source>
</evidence>
<gene>
    <name evidence="1" type="ORF">S01H4_06280</name>
</gene>
<organism evidence="1">
    <name type="scientific">marine sediment metagenome</name>
    <dbReference type="NCBI Taxonomy" id="412755"/>
    <lineage>
        <taxon>unclassified sequences</taxon>
        <taxon>metagenomes</taxon>
        <taxon>ecological metagenomes</taxon>
    </lineage>
</organism>